<feature type="compositionally biased region" description="Basic and acidic residues" evidence="6">
    <location>
        <begin position="104"/>
        <end position="114"/>
    </location>
</feature>
<dbReference type="GO" id="GO:0005737">
    <property type="term" value="C:cytoplasm"/>
    <property type="evidence" value="ECO:0007669"/>
    <property type="project" value="TreeGrafter"/>
</dbReference>
<dbReference type="Gene3D" id="2.115.10.20">
    <property type="entry name" value="Glycosyl hydrolase domain, family 43"/>
    <property type="match status" value="1"/>
</dbReference>
<keyword evidence="5" id="KW-0326">Glycosidase</keyword>
<dbReference type="InterPro" id="IPR009459">
    <property type="entry name" value="MucBP_dom"/>
</dbReference>
<accession>Q27J21</accession>
<dbReference type="InterPro" id="IPR013783">
    <property type="entry name" value="Ig-like_fold"/>
</dbReference>
<proteinExistence type="inferred from homology"/>
<dbReference type="InterPro" id="IPR001362">
    <property type="entry name" value="Glyco_hydro_32"/>
</dbReference>
<evidence type="ECO:0000256" key="3">
    <source>
        <dbReference type="ARBA" id="ARBA00022737"/>
    </source>
</evidence>
<evidence type="ECO:0000256" key="7">
    <source>
        <dbReference type="SAM" id="Phobius"/>
    </source>
</evidence>
<feature type="domain" description="MucBP" evidence="9">
    <location>
        <begin position="747"/>
        <end position="810"/>
    </location>
</feature>
<dbReference type="InterPro" id="IPR022263">
    <property type="entry name" value="KxYKxGKxW"/>
</dbReference>
<feature type="compositionally biased region" description="Low complexity" evidence="6">
    <location>
        <begin position="152"/>
        <end position="166"/>
    </location>
</feature>
<dbReference type="PATRIC" id="fig|1597.20.peg.452"/>
<feature type="compositionally biased region" description="Polar residues" evidence="6">
    <location>
        <begin position="134"/>
        <end position="151"/>
    </location>
</feature>
<dbReference type="EMBL" id="DQ396803">
    <property type="protein sequence ID" value="ABD57319.1"/>
    <property type="molecule type" value="Genomic_DNA"/>
</dbReference>
<keyword evidence="7" id="KW-0812">Transmembrane</keyword>
<evidence type="ECO:0000256" key="1">
    <source>
        <dbReference type="ARBA" id="ARBA00009902"/>
    </source>
</evidence>
<dbReference type="CDD" id="cd18622">
    <property type="entry name" value="GH32_Inu-like"/>
    <property type="match status" value="1"/>
</dbReference>
<comment type="similarity">
    <text evidence="1">Belongs to the glycosyl hydrolase 32 family.</text>
</comment>
<dbReference type="InterPro" id="IPR013189">
    <property type="entry name" value="Glyco_hydro_32_C"/>
</dbReference>
<organism evidence="12">
    <name type="scientific">Lacticaseibacillus paracasei</name>
    <name type="common">Lactobacillus paracasei</name>
    <dbReference type="NCBI Taxonomy" id="1597"/>
    <lineage>
        <taxon>Bacteria</taxon>
        <taxon>Bacillati</taxon>
        <taxon>Bacillota</taxon>
        <taxon>Bacilli</taxon>
        <taxon>Lactobacillales</taxon>
        <taxon>Lactobacillaceae</taxon>
        <taxon>Lacticaseibacillus</taxon>
    </lineage>
</organism>
<name>Q27J21_LACPA</name>
<reference evidence="12" key="1">
    <citation type="journal article" date="2006" name="Appl. Environ. Microbiol.">
        <title>Identification of a putative operon involved in fructooligosaccharide utilization by Lactobacillus paracasei.</title>
        <authorList>
            <person name="Goh Y.J."/>
            <person name="Zhang C."/>
            <person name="Benson A.K."/>
            <person name="Schlegel V."/>
            <person name="Lee J.H."/>
            <person name="Hutkins R.W."/>
        </authorList>
    </citation>
    <scope>NUCLEOTIDE SEQUENCE</scope>
    <source>
        <strain evidence="12">1195</strain>
    </source>
</reference>
<dbReference type="InterPro" id="IPR013320">
    <property type="entry name" value="ConA-like_dom_sf"/>
</dbReference>
<feature type="domain" description="Ig-like" evidence="10">
    <location>
        <begin position="819"/>
        <end position="889"/>
    </location>
</feature>
<evidence type="ECO:0000313" key="13">
    <source>
        <dbReference type="EMBL" id="CRL16999.1"/>
    </source>
</evidence>
<keyword evidence="3" id="KW-0677">Repeat</keyword>
<protein>
    <submittedName>
        <fullName evidence="12">Beta-fructosidase</fullName>
    </submittedName>
</protein>
<dbReference type="FunFam" id="2.60.40.10:FF:002128">
    <property type="entry name" value="Sucrose-6-phosphate hydrolase"/>
    <property type="match status" value="6"/>
</dbReference>
<reference evidence="13" key="2">
    <citation type="journal article" date="2015" name="Front. Microbiol.">
        <title>The vaginal isolate Lactobacillus paracasei LPC-S01 (DSM 26760) is suitable for oral administration.</title>
        <authorList>
            <person name="Balzaretti S."/>
            <person name="Taverniti V."/>
            <person name="Rondini G."/>
            <person name="Marcolegio G."/>
            <person name="Minuzzo M."/>
            <person name="Remagni M.C."/>
            <person name="Fiore W."/>
            <person name="Arioli S."/>
            <person name="Guglielmetti S."/>
        </authorList>
    </citation>
    <scope>NUCLEOTIDE SEQUENCE</scope>
    <source>
        <strain evidence="13">LPC-S01</strain>
    </source>
</reference>
<dbReference type="InterPro" id="IPR023296">
    <property type="entry name" value="Glyco_hydro_beta-prop_sf"/>
</dbReference>
<feature type="domain" description="Ig-like" evidence="10">
    <location>
        <begin position="899"/>
        <end position="961"/>
    </location>
</feature>
<evidence type="ECO:0000259" key="10">
    <source>
        <dbReference type="Pfam" id="PF07523"/>
    </source>
</evidence>
<evidence type="ECO:0000256" key="2">
    <source>
        <dbReference type="ARBA" id="ARBA00022729"/>
    </source>
</evidence>
<sequence length="1376" mass="146924">MEMDEKKHYKMYKSKSVWVFACLSTCLIVSFFNDGQNVSAATSASSTQISQTNTGSQPNNETTGETAQSSVNSTATASSSSVADLPSSSDSKSSIGSTISQPTVDKKETSKSDTADNDLTKSVTTSDSDKALPTSKTTLPTSNEQVQSSVGQSQTDQSASSATIATNAVTSDVSQNDQYNEPYRNQYHYSSSQNWINDPNGLFYDSKTGLYNLYYQYNPEGNQWGNMSWGHAVSKDLINWTQEDVAIPMLQNQGWEDFTYTNTTGSLKDKGEVRYVGVPTTNWGDADGKKAIFSGSIVVDTNNVSGLGKDAILAFYTADYQIATRKNDGAEDGWGTWIGLTEIQEQHLAYSLDGGKTFIQYSKDGNAANPQAIIPTSMNQGGDAANFRDPSVVYDAVNKQYYLTVVSGQQALIYKSSNLLDWTYASKIERENDVGNGVWECPSLVPMKVAGTNETKWVFCISVQQGAHATGSGMQYYVGNMTADGTWVPESSKTLQNPMTMDSGEDFYAGIPFSNMPDGRTVMLAWQSNWSYVDEAKTSPWSGNMTLPRELSLKKNADTTDGYLLTNTVVKEIANNEEANVINKAESNFTVSRSDEQVQYEGKQYKISATFSWDEADKPKSVGFKLRVSDDQKYDMIVGYDLTTGLLYVQRLNTGEPNMGAPRDKMNATVNADGSITITVYVDETSIEAFANDGEKSITQNFFMRPENIGDQATTGVYVYSNDGTTKISDLTINPITSIWNSTGQLTEKFVDENGNTIASDKIQTGRVGQSYTSESATIPGYVFVKENTDHINSNQLYTTQNQTITYTYRASQASVVTKDTTLAAGPSAAWNAADNLVGATDADGNALAVSDLTVNGAVDPKTPGTYTVTYSYTDATGNKISKKATVTVIASKADIVTKDTTMVAGASTIWNAADNFVEAKNADGNALTVSDLMINGTVDSKTPGTYTVTYSYTDAAGNKINKEAIVTVIASKADIVTKDTTMVAGPSAAWNAVDNFVEATGADGNALALSDLTVNGAVDPKTPGTYTVTYSYTDPAGNKISKEATVTVIASKADIVTKDTTMVAGPSATWNAVDNFVEATGADGNALALSDLTVNGAVDPKTPGTYTVTYSYTDVAGNKISKEAIVTVIASKADIVTKDTTKVAGPSATWNAADNLVIATDAKGNALALSNLTVTGSVDSKTPGTYTVTYSYTDAAGNKISKEATVTVIASKADIVTKDTTMVAGPSAAWNAANNLVSATDADGNALAMSNLTVTGTVDLKTQGTYTVTYTYTDVAGNKISKEATVTVLTEKETNIEDNTGSSISNDRENPPASITGKGGDDIHQNAKTTMTKKKTETLPQAGNHVNELAIVLGQMILAICVGGILWLKRRVKRV</sequence>
<dbReference type="GO" id="GO:0004575">
    <property type="term" value="F:sucrose alpha-glucosidase activity"/>
    <property type="evidence" value="ECO:0007669"/>
    <property type="project" value="TreeGrafter"/>
</dbReference>
<dbReference type="SUPFAM" id="SSF75005">
    <property type="entry name" value="Arabinanase/levansucrase/invertase"/>
    <property type="match status" value="1"/>
</dbReference>
<feature type="compositionally biased region" description="Polar residues" evidence="6">
    <location>
        <begin position="53"/>
        <end position="65"/>
    </location>
</feature>
<dbReference type="InterPro" id="IPR022038">
    <property type="entry name" value="Ig-like_bact"/>
</dbReference>
<dbReference type="CAZy" id="GH32">
    <property type="family name" value="Glycoside Hydrolase Family 32"/>
</dbReference>
<dbReference type="Gene3D" id="2.60.40.10">
    <property type="entry name" value="Immunoglobulins"/>
    <property type="match status" value="6"/>
</dbReference>
<feature type="domain" description="Ig-like" evidence="10">
    <location>
        <begin position="1150"/>
        <end position="1209"/>
    </location>
</feature>
<dbReference type="SUPFAM" id="SSF49899">
    <property type="entry name" value="Concanavalin A-like lectins/glucanases"/>
    <property type="match status" value="1"/>
</dbReference>
<dbReference type="Pfam" id="PF07523">
    <property type="entry name" value="Big_3"/>
    <property type="match status" value="6"/>
</dbReference>
<evidence type="ECO:0000256" key="5">
    <source>
        <dbReference type="ARBA" id="ARBA00023295"/>
    </source>
</evidence>
<feature type="domain" description="Ig-like" evidence="10">
    <location>
        <begin position="979"/>
        <end position="1049"/>
    </location>
</feature>
<dbReference type="Pfam" id="PF00251">
    <property type="entry name" value="Glyco_hydro_32N"/>
    <property type="match status" value="2"/>
</dbReference>
<feature type="domain" description="Ig-like" evidence="10">
    <location>
        <begin position="1219"/>
        <end position="1289"/>
    </location>
</feature>
<dbReference type="SMR" id="Q27J21"/>
<dbReference type="EMBL" id="LN846901">
    <property type="protein sequence ID" value="CRL16999.1"/>
    <property type="molecule type" value="Genomic_DNA"/>
</dbReference>
<evidence type="ECO:0000259" key="11">
    <source>
        <dbReference type="Pfam" id="PF08244"/>
    </source>
</evidence>
<dbReference type="Pfam" id="PF19258">
    <property type="entry name" value="KxYKxGKxW_sig"/>
    <property type="match status" value="1"/>
</dbReference>
<keyword evidence="2" id="KW-0732">Signal</keyword>
<gene>
    <name evidence="12" type="primary">fosE</name>
</gene>
<feature type="region of interest" description="Disordered" evidence="6">
    <location>
        <begin position="44"/>
        <end position="179"/>
    </location>
</feature>
<evidence type="ECO:0000313" key="12">
    <source>
        <dbReference type="EMBL" id="ABD57319.1"/>
    </source>
</evidence>
<feature type="domain" description="Glycosyl hydrolase family 32 N-terminal" evidence="8">
    <location>
        <begin position="188"/>
        <end position="250"/>
    </location>
</feature>
<dbReference type="NCBIfam" id="TIGR03715">
    <property type="entry name" value="KxYKxGKxW"/>
    <property type="match status" value="1"/>
</dbReference>
<feature type="transmembrane region" description="Helical" evidence="7">
    <location>
        <begin position="1350"/>
        <end position="1369"/>
    </location>
</feature>
<dbReference type="SMART" id="SM00640">
    <property type="entry name" value="Glyco_32"/>
    <property type="match status" value="1"/>
</dbReference>
<dbReference type="PANTHER" id="PTHR42800:SF1">
    <property type="entry name" value="EXOINULINASE INUD (AFU_ORTHOLOGUE AFUA_5G00480)"/>
    <property type="match status" value="1"/>
</dbReference>
<feature type="domain" description="Ig-like" evidence="10">
    <location>
        <begin position="1059"/>
        <end position="1116"/>
    </location>
</feature>
<evidence type="ECO:0000256" key="4">
    <source>
        <dbReference type="ARBA" id="ARBA00022801"/>
    </source>
</evidence>
<feature type="domain" description="Glycosyl hydrolase family 32 N-terminal" evidence="8">
    <location>
        <begin position="281"/>
        <end position="556"/>
    </location>
</feature>
<keyword evidence="7" id="KW-1133">Transmembrane helix</keyword>
<evidence type="ECO:0000259" key="9">
    <source>
        <dbReference type="Pfam" id="PF06458"/>
    </source>
</evidence>
<keyword evidence="7" id="KW-0472">Membrane</keyword>
<keyword evidence="4" id="KW-0378">Hydrolase</keyword>
<dbReference type="RefSeq" id="WP_027111503.1">
    <property type="nucleotide sequence ID" value="NZ_CAXVTB010000004.1"/>
</dbReference>
<dbReference type="InterPro" id="IPR013148">
    <property type="entry name" value="Glyco_hydro_32_N"/>
</dbReference>
<feature type="domain" description="Glycosyl hydrolase family 32 C-terminal" evidence="11">
    <location>
        <begin position="586"/>
        <end position="734"/>
    </location>
</feature>
<dbReference type="PANTHER" id="PTHR42800">
    <property type="entry name" value="EXOINULINASE INUD (AFU_ORTHOLOGUE AFUA_5G00480)"/>
    <property type="match status" value="1"/>
</dbReference>
<dbReference type="Gene3D" id="3.10.20.320">
    <property type="entry name" value="Putative peptidoglycan bound protein (lpxtg motif)"/>
    <property type="match status" value="1"/>
</dbReference>
<feature type="region of interest" description="Disordered" evidence="6">
    <location>
        <begin position="1298"/>
        <end position="1325"/>
    </location>
</feature>
<feature type="compositionally biased region" description="Polar residues" evidence="6">
    <location>
        <begin position="167"/>
        <end position="179"/>
    </location>
</feature>
<evidence type="ECO:0000256" key="6">
    <source>
        <dbReference type="SAM" id="MobiDB-lite"/>
    </source>
</evidence>
<evidence type="ECO:0000259" key="8">
    <source>
        <dbReference type="Pfam" id="PF00251"/>
    </source>
</evidence>
<feature type="compositionally biased region" description="Low complexity" evidence="6">
    <location>
        <begin position="66"/>
        <end position="100"/>
    </location>
</feature>
<dbReference type="Pfam" id="PF06458">
    <property type="entry name" value="MucBP"/>
    <property type="match status" value="1"/>
</dbReference>
<dbReference type="Gene3D" id="2.60.120.560">
    <property type="entry name" value="Exo-inulinase, domain 1"/>
    <property type="match status" value="1"/>
</dbReference>
<dbReference type="GO" id="GO:0005987">
    <property type="term" value="P:sucrose catabolic process"/>
    <property type="evidence" value="ECO:0007669"/>
    <property type="project" value="TreeGrafter"/>
</dbReference>
<dbReference type="Pfam" id="PF08244">
    <property type="entry name" value="Glyco_hydro_32C"/>
    <property type="match status" value="1"/>
</dbReference>